<evidence type="ECO:0000259" key="8">
    <source>
        <dbReference type="PROSITE" id="PS50048"/>
    </source>
</evidence>
<dbReference type="Proteomes" id="UP000761534">
    <property type="component" value="Unassembled WGS sequence"/>
</dbReference>
<evidence type="ECO:0000256" key="1">
    <source>
        <dbReference type="ARBA" id="ARBA00004123"/>
    </source>
</evidence>
<evidence type="ECO:0000256" key="5">
    <source>
        <dbReference type="ARBA" id="ARBA00023163"/>
    </source>
</evidence>
<evidence type="ECO:0000256" key="7">
    <source>
        <dbReference type="SAM" id="MobiDB-lite"/>
    </source>
</evidence>
<dbReference type="CDD" id="cd12148">
    <property type="entry name" value="fungal_TF_MHR"/>
    <property type="match status" value="1"/>
</dbReference>
<keyword evidence="10" id="KW-1185">Reference proteome</keyword>
<dbReference type="EMBL" id="SWFS01000466">
    <property type="protein sequence ID" value="KAA8902509.1"/>
    <property type="molecule type" value="Genomic_DNA"/>
</dbReference>
<evidence type="ECO:0000313" key="10">
    <source>
        <dbReference type="Proteomes" id="UP000761534"/>
    </source>
</evidence>
<dbReference type="InterPro" id="IPR001138">
    <property type="entry name" value="Zn2Cys6_DnaBD"/>
</dbReference>
<dbReference type="GO" id="GO:0005634">
    <property type="term" value="C:nucleus"/>
    <property type="evidence" value="ECO:0007669"/>
    <property type="project" value="UniProtKB-SubCell"/>
</dbReference>
<dbReference type="GO" id="GO:0008270">
    <property type="term" value="F:zinc ion binding"/>
    <property type="evidence" value="ECO:0007669"/>
    <property type="project" value="InterPro"/>
</dbReference>
<dbReference type="AlphaFoldDB" id="A0A642UVC7"/>
<sequence>MSKRSVDVAGFGDDQERERERERLRVAKACDRCKRKKTKCDGLNPCWACERSKLACMYSSSAMNNTSHMSSPVVSAGSAGNGMAMTPPHVPVASYGGVQSHQHPQSQLGFANANGQLVEKLFGRIRVLEGMLEEKNKNNDASSSSSVPANDETFWETLNFESHPKPIVCRHNYSRRYLMYVTNVLGRQLWDRLSPENQSQISSIPRIQGYGWNMSGVHYLKHSSVPPARVSLEPELEQYLMDYFLDHVNPLLAIIHKPVFIKQFHAYRNTKDKSECRLFMAIFYVACALAMRFSEIAGVRQYPRGLEEEVFMDGYQALQSFAFQWESFEIVQGLLLVSLYLRTCHRQASTWAALGQAFRLAYALGLMRTGLYRRRTGYELQKARRIFWCCYTMDRLCTIDTGRSSYFKDHEISHEEPKEYVDDGWLTPAAFGLIRLATIISRFPPDMGVDHWRMKAGLAESIASDLHSLDEYMDREFGLGSSADTTLAPTHPKAAGSMDPETVCQYRLIFYEVSSFMYQIPLFGMLELERKDVNTSLQDKEAILGTSKAIANCVDTLAQKHNGRINSPWWTIMLSTYTASMMMLVLLNSGTFDKREVIPWLTKARNVIDILAEDGRYAMGKECQWALRSINHLLCMKLQEGHDMVKSLGIDHGDPEVNMRHFASLGLFQLQSQSKSHNGGDTNSTDISDTKEEHQSDGSPTPRLFNVQRPQYGGHIATNGNDNSTTPAYQPQQALDDPGLASSVGWFDGWTFDIESSVASYLDNWN</sequence>
<dbReference type="PANTHER" id="PTHR47540">
    <property type="entry name" value="THIAMINE REPRESSIBLE GENES REGULATORY PROTEIN THI5"/>
    <property type="match status" value="1"/>
</dbReference>
<organism evidence="9 10">
    <name type="scientific">Trichomonascus ciferrii</name>
    <dbReference type="NCBI Taxonomy" id="44093"/>
    <lineage>
        <taxon>Eukaryota</taxon>
        <taxon>Fungi</taxon>
        <taxon>Dikarya</taxon>
        <taxon>Ascomycota</taxon>
        <taxon>Saccharomycotina</taxon>
        <taxon>Dipodascomycetes</taxon>
        <taxon>Dipodascales</taxon>
        <taxon>Trichomonascaceae</taxon>
        <taxon>Trichomonascus</taxon>
        <taxon>Trichomonascus ciferrii complex</taxon>
    </lineage>
</organism>
<dbReference type="GO" id="GO:0043565">
    <property type="term" value="F:sequence-specific DNA binding"/>
    <property type="evidence" value="ECO:0007669"/>
    <property type="project" value="TreeGrafter"/>
</dbReference>
<dbReference type="GO" id="GO:0006351">
    <property type="term" value="P:DNA-templated transcription"/>
    <property type="evidence" value="ECO:0007669"/>
    <property type="project" value="InterPro"/>
</dbReference>
<evidence type="ECO:0000256" key="4">
    <source>
        <dbReference type="ARBA" id="ARBA00023125"/>
    </source>
</evidence>
<dbReference type="SMART" id="SM00906">
    <property type="entry name" value="Fungal_trans"/>
    <property type="match status" value="1"/>
</dbReference>
<dbReference type="InterPro" id="IPR036864">
    <property type="entry name" value="Zn2-C6_fun-type_DNA-bd_sf"/>
</dbReference>
<dbReference type="Gene3D" id="4.10.240.10">
    <property type="entry name" value="Zn(2)-C6 fungal-type DNA-binding domain"/>
    <property type="match status" value="1"/>
</dbReference>
<dbReference type="InterPro" id="IPR007219">
    <property type="entry name" value="XnlR_reg_dom"/>
</dbReference>
<dbReference type="PROSITE" id="PS00463">
    <property type="entry name" value="ZN2_CY6_FUNGAL_1"/>
    <property type="match status" value="1"/>
</dbReference>
<feature type="compositionally biased region" description="Polar residues" evidence="7">
    <location>
        <begin position="673"/>
        <end position="687"/>
    </location>
</feature>
<dbReference type="OrthoDB" id="4064873at2759"/>
<dbReference type="GO" id="GO:0045944">
    <property type="term" value="P:positive regulation of transcription by RNA polymerase II"/>
    <property type="evidence" value="ECO:0007669"/>
    <property type="project" value="TreeGrafter"/>
</dbReference>
<dbReference type="PANTHER" id="PTHR47540:SF2">
    <property type="entry name" value="ZN(II)2CYS6 TRANSCRIPTION FACTOR (EUROFUNG)"/>
    <property type="match status" value="1"/>
</dbReference>
<reference evidence="9" key="1">
    <citation type="journal article" date="2019" name="G3 (Bethesda)">
        <title>Genome Assemblies of Two Rare Opportunistic Yeast Pathogens: Diutina rugosa (syn. Candida rugosa) and Trichomonascus ciferrii (syn. Candida ciferrii).</title>
        <authorList>
            <person name="Mixao V."/>
            <person name="Saus E."/>
            <person name="Hansen A.P."/>
            <person name="Lass-Florl C."/>
            <person name="Gabaldon T."/>
        </authorList>
    </citation>
    <scope>NUCLEOTIDE SEQUENCE</scope>
    <source>
        <strain evidence="9">CBS 4856</strain>
    </source>
</reference>
<accession>A0A642UVC7</accession>
<keyword evidence="6" id="KW-0539">Nucleus</keyword>
<feature type="region of interest" description="Disordered" evidence="7">
    <location>
        <begin position="673"/>
        <end position="735"/>
    </location>
</feature>
<gene>
    <name evidence="9" type="ORF">TRICI_005870</name>
</gene>
<keyword evidence="4" id="KW-0238">DNA-binding</keyword>
<keyword evidence="2" id="KW-0479">Metal-binding</keyword>
<feature type="domain" description="Zn(2)-C6 fungal-type" evidence="8">
    <location>
        <begin position="29"/>
        <end position="58"/>
    </location>
</feature>
<proteinExistence type="predicted"/>
<dbReference type="VEuPathDB" id="FungiDB:TRICI_005870"/>
<evidence type="ECO:0000256" key="2">
    <source>
        <dbReference type="ARBA" id="ARBA00022723"/>
    </source>
</evidence>
<protein>
    <recommendedName>
        <fullName evidence="8">Zn(2)-C6 fungal-type domain-containing protein</fullName>
    </recommendedName>
</protein>
<dbReference type="CDD" id="cd00067">
    <property type="entry name" value="GAL4"/>
    <property type="match status" value="1"/>
</dbReference>
<keyword evidence="3" id="KW-0805">Transcription regulation</keyword>
<evidence type="ECO:0000256" key="3">
    <source>
        <dbReference type="ARBA" id="ARBA00023015"/>
    </source>
</evidence>
<feature type="compositionally biased region" description="Polar residues" evidence="7">
    <location>
        <begin position="718"/>
        <end position="733"/>
    </location>
</feature>
<name>A0A642UVC7_9ASCO</name>
<comment type="subcellular location">
    <subcellularLocation>
        <location evidence="1">Nucleus</location>
    </subcellularLocation>
</comment>
<keyword evidence="5" id="KW-0804">Transcription</keyword>
<comment type="caution">
    <text evidence="9">The sequence shown here is derived from an EMBL/GenBank/DDBJ whole genome shotgun (WGS) entry which is preliminary data.</text>
</comment>
<dbReference type="Pfam" id="PF04082">
    <property type="entry name" value="Fungal_trans"/>
    <property type="match status" value="1"/>
</dbReference>
<dbReference type="Pfam" id="PF00172">
    <property type="entry name" value="Zn_clus"/>
    <property type="match status" value="1"/>
</dbReference>
<dbReference type="PROSITE" id="PS50048">
    <property type="entry name" value="ZN2_CY6_FUNGAL_2"/>
    <property type="match status" value="1"/>
</dbReference>
<dbReference type="InterPro" id="IPR051711">
    <property type="entry name" value="Stress_Response_Reg"/>
</dbReference>
<evidence type="ECO:0000256" key="6">
    <source>
        <dbReference type="ARBA" id="ARBA00023242"/>
    </source>
</evidence>
<dbReference type="SMART" id="SM00066">
    <property type="entry name" value="GAL4"/>
    <property type="match status" value="1"/>
</dbReference>
<evidence type="ECO:0000313" key="9">
    <source>
        <dbReference type="EMBL" id="KAA8902509.1"/>
    </source>
</evidence>
<dbReference type="GO" id="GO:0000981">
    <property type="term" value="F:DNA-binding transcription factor activity, RNA polymerase II-specific"/>
    <property type="evidence" value="ECO:0007669"/>
    <property type="project" value="InterPro"/>
</dbReference>
<dbReference type="SUPFAM" id="SSF57701">
    <property type="entry name" value="Zn2/Cys6 DNA-binding domain"/>
    <property type="match status" value="1"/>
</dbReference>
<feature type="region of interest" description="Disordered" evidence="7">
    <location>
        <begin position="1"/>
        <end position="20"/>
    </location>
</feature>